<dbReference type="CDD" id="cd16494">
    <property type="entry name" value="RING-CH-C4HC3_ZSWM2"/>
    <property type="match status" value="1"/>
</dbReference>
<dbReference type="Proteomes" id="UP001320245">
    <property type="component" value="Unassembled WGS sequence"/>
</dbReference>
<dbReference type="GO" id="GO:0008270">
    <property type="term" value="F:zinc ion binding"/>
    <property type="evidence" value="ECO:0007669"/>
    <property type="project" value="UniProtKB-KW"/>
</dbReference>
<dbReference type="PANTHER" id="PTHR21540">
    <property type="entry name" value="RING FINGER AND SWIM DOMAIN-CONTAINING PROTEIN 2"/>
    <property type="match status" value="1"/>
</dbReference>
<keyword evidence="6" id="KW-1185">Reference proteome</keyword>
<reference evidence="5 6" key="1">
    <citation type="journal article" date="2023" name="PLoS ONE">
        <title>Cytospora paraplurivora sp. nov. isolated from orchards with fruit tree decline syndrome in Ontario, Canada.</title>
        <authorList>
            <person name="Ilyukhin E."/>
            <person name="Nguyen H.D.T."/>
            <person name="Castle A.J."/>
            <person name="Ellouze W."/>
        </authorList>
    </citation>
    <scope>NUCLEOTIDE SEQUENCE [LARGE SCALE GENOMIC DNA]</scope>
    <source>
        <strain evidence="5 6">FDS-564</strain>
    </source>
</reference>
<dbReference type="Gene3D" id="3.30.40.10">
    <property type="entry name" value="Zinc/RING finger domain, C3HC4 (zinc finger)"/>
    <property type="match status" value="1"/>
</dbReference>
<gene>
    <name evidence="5" type="ORF">SLS53_005255</name>
</gene>
<accession>A0AAN9U6F0</accession>
<dbReference type="PROSITE" id="PS50966">
    <property type="entry name" value="ZF_SWIM"/>
    <property type="match status" value="1"/>
</dbReference>
<dbReference type="PANTHER" id="PTHR21540:SF0">
    <property type="entry name" value="PHD FAMILY PROTEIN"/>
    <property type="match status" value="1"/>
</dbReference>
<protein>
    <recommendedName>
        <fullName evidence="7">Znf1</fullName>
    </recommendedName>
</protein>
<sequence length="260" mass="29524">MGKRKATERASSCDEHEGECVEEPKKKKKAVDPISDFHGEKRLRRYRSKAPASFYEVYNRATTQRFYVLSRTRCDEYDSPQEVVELTGSTGNIYTVTITRQPTCDCPHAKAGNQCKHVIYVLARVLRAKMEYTYQLALTGPELYEIFANAPPIVDETGAGAEKDKNRKAVDGDCPICFEEMEDGKEEIVWCKAACGQNIHKQCFEMWSATKKRSEGAHAKVTCPYCRSVWEGDDDMVKKISKSGRLNSVIQSVLRLWATR</sequence>
<dbReference type="InterPro" id="IPR007527">
    <property type="entry name" value="Znf_SWIM"/>
</dbReference>
<evidence type="ECO:0000256" key="1">
    <source>
        <dbReference type="PROSITE-ProRule" id="PRU00175"/>
    </source>
</evidence>
<keyword evidence="1" id="KW-0863">Zinc-finger</keyword>
<feature type="compositionally biased region" description="Basic and acidic residues" evidence="2">
    <location>
        <begin position="1"/>
        <end position="25"/>
    </location>
</feature>
<evidence type="ECO:0008006" key="7">
    <source>
        <dbReference type="Google" id="ProtNLM"/>
    </source>
</evidence>
<evidence type="ECO:0000259" key="3">
    <source>
        <dbReference type="PROSITE" id="PS50089"/>
    </source>
</evidence>
<evidence type="ECO:0000256" key="2">
    <source>
        <dbReference type="SAM" id="MobiDB-lite"/>
    </source>
</evidence>
<feature type="domain" description="SWIM-type" evidence="4">
    <location>
        <begin position="94"/>
        <end position="126"/>
    </location>
</feature>
<dbReference type="PROSITE" id="PS50089">
    <property type="entry name" value="ZF_RING_2"/>
    <property type="match status" value="1"/>
</dbReference>
<dbReference type="EMBL" id="JAJSPL020000019">
    <property type="protein sequence ID" value="KAK7740787.1"/>
    <property type="molecule type" value="Genomic_DNA"/>
</dbReference>
<dbReference type="InterPro" id="IPR001841">
    <property type="entry name" value="Znf_RING"/>
</dbReference>
<dbReference type="InterPro" id="IPR039903">
    <property type="entry name" value="Zswim2"/>
</dbReference>
<dbReference type="SUPFAM" id="SSF57850">
    <property type="entry name" value="RING/U-box"/>
    <property type="match status" value="1"/>
</dbReference>
<evidence type="ECO:0000259" key="4">
    <source>
        <dbReference type="PROSITE" id="PS50966"/>
    </source>
</evidence>
<evidence type="ECO:0000313" key="6">
    <source>
        <dbReference type="Proteomes" id="UP001320245"/>
    </source>
</evidence>
<evidence type="ECO:0000313" key="5">
    <source>
        <dbReference type="EMBL" id="KAK7740787.1"/>
    </source>
</evidence>
<comment type="caution">
    <text evidence="5">The sequence shown here is derived from an EMBL/GenBank/DDBJ whole genome shotgun (WGS) entry which is preliminary data.</text>
</comment>
<feature type="domain" description="RING-type" evidence="3">
    <location>
        <begin position="174"/>
        <end position="227"/>
    </location>
</feature>
<keyword evidence="1" id="KW-0862">Zinc</keyword>
<proteinExistence type="predicted"/>
<dbReference type="InterPro" id="IPR013083">
    <property type="entry name" value="Znf_RING/FYVE/PHD"/>
</dbReference>
<dbReference type="GO" id="GO:0061630">
    <property type="term" value="F:ubiquitin protein ligase activity"/>
    <property type="evidence" value="ECO:0007669"/>
    <property type="project" value="InterPro"/>
</dbReference>
<feature type="region of interest" description="Disordered" evidence="2">
    <location>
        <begin position="1"/>
        <end position="31"/>
    </location>
</feature>
<organism evidence="5 6">
    <name type="scientific">Cytospora paraplurivora</name>
    <dbReference type="NCBI Taxonomy" id="2898453"/>
    <lineage>
        <taxon>Eukaryota</taxon>
        <taxon>Fungi</taxon>
        <taxon>Dikarya</taxon>
        <taxon>Ascomycota</taxon>
        <taxon>Pezizomycotina</taxon>
        <taxon>Sordariomycetes</taxon>
        <taxon>Sordariomycetidae</taxon>
        <taxon>Diaporthales</taxon>
        <taxon>Cytosporaceae</taxon>
        <taxon>Cytospora</taxon>
    </lineage>
</organism>
<dbReference type="AlphaFoldDB" id="A0AAN9U6F0"/>
<name>A0AAN9U6F0_9PEZI</name>
<keyword evidence="1" id="KW-0479">Metal-binding</keyword>
<dbReference type="Pfam" id="PF13639">
    <property type="entry name" value="zf-RING_2"/>
    <property type="match status" value="1"/>
</dbReference>